<sequence length="167" mass="18891">MNVFVKKTTVLFFLLLLFIPKISEAQDEKFQAIFLYKFIENINWPDVRKNLVVGIVGKSPVQDEFEKILQSRNNSTISVKKITSAEAATCDIVFLPEKQNSMFNTIMENTSRKSILIVTEAPGLTKKGACISFQREKNKLGFAVNKSTLDLRSLRVSSTLLNLSQQI</sequence>
<reference evidence="1 2" key="1">
    <citation type="submission" date="2017-02" db="EMBL/GenBank/DDBJ databases">
        <authorList>
            <person name="Peterson S.W."/>
        </authorList>
    </citation>
    <scope>NUCLEOTIDE SEQUENCE [LARGE SCALE GENOMIC DNA]</scope>
    <source>
        <strain evidence="1 2">DSM 25262</strain>
    </source>
</reference>
<dbReference type="InterPro" id="IPR025293">
    <property type="entry name" value="YfiR/HmsC-like"/>
</dbReference>
<dbReference type="STRING" id="688867.SAMN05660236_2088"/>
<dbReference type="EMBL" id="FUZU01000001">
    <property type="protein sequence ID" value="SKC62039.1"/>
    <property type="molecule type" value="Genomic_DNA"/>
</dbReference>
<organism evidence="1 2">
    <name type="scientific">Ohtaekwangia koreensis</name>
    <dbReference type="NCBI Taxonomy" id="688867"/>
    <lineage>
        <taxon>Bacteria</taxon>
        <taxon>Pseudomonadati</taxon>
        <taxon>Bacteroidota</taxon>
        <taxon>Cytophagia</taxon>
        <taxon>Cytophagales</taxon>
        <taxon>Fulvivirgaceae</taxon>
        <taxon>Ohtaekwangia</taxon>
    </lineage>
</organism>
<gene>
    <name evidence="1" type="ORF">SAMN05660236_2088</name>
</gene>
<evidence type="ECO:0000313" key="1">
    <source>
        <dbReference type="EMBL" id="SKC62039.1"/>
    </source>
</evidence>
<dbReference type="OrthoDB" id="1342147at2"/>
<dbReference type="AlphaFoldDB" id="A0A1T5KET3"/>
<evidence type="ECO:0008006" key="3">
    <source>
        <dbReference type="Google" id="ProtNLM"/>
    </source>
</evidence>
<accession>A0A1T5KET3</accession>
<evidence type="ECO:0000313" key="2">
    <source>
        <dbReference type="Proteomes" id="UP000190961"/>
    </source>
</evidence>
<dbReference type="Proteomes" id="UP000190961">
    <property type="component" value="Unassembled WGS sequence"/>
</dbReference>
<keyword evidence="2" id="KW-1185">Reference proteome</keyword>
<dbReference type="Pfam" id="PF13689">
    <property type="entry name" value="DUF4154"/>
    <property type="match status" value="1"/>
</dbReference>
<name>A0A1T5KET3_9BACT</name>
<protein>
    <recommendedName>
        <fullName evidence="3">YfiR family protein</fullName>
    </recommendedName>
</protein>
<proteinExistence type="predicted"/>